<feature type="non-terminal residue" evidence="6">
    <location>
        <position position="128"/>
    </location>
</feature>
<gene>
    <name evidence="6" type="ORF">OKA104_LOCUS54303</name>
</gene>
<dbReference type="SUPFAM" id="SSF53098">
    <property type="entry name" value="Ribonuclease H-like"/>
    <property type="match status" value="1"/>
</dbReference>
<dbReference type="PANTHER" id="PTHR12801:SF115">
    <property type="entry name" value="FI18136P1-RELATED"/>
    <property type="match status" value="1"/>
</dbReference>
<keyword evidence="3" id="KW-0540">Nuclease</keyword>
<evidence type="ECO:0000256" key="2">
    <source>
        <dbReference type="ARBA" id="ARBA00006357"/>
    </source>
</evidence>
<dbReference type="GO" id="GO:0003676">
    <property type="term" value="F:nucleic acid binding"/>
    <property type="evidence" value="ECO:0007669"/>
    <property type="project" value="InterPro"/>
</dbReference>
<comment type="similarity">
    <text evidence="2">Belongs to the REXO1/REXO3 family.</text>
</comment>
<dbReference type="GO" id="GO:0004527">
    <property type="term" value="F:exonuclease activity"/>
    <property type="evidence" value="ECO:0007669"/>
    <property type="project" value="InterPro"/>
</dbReference>
<evidence type="ECO:0000256" key="3">
    <source>
        <dbReference type="ARBA" id="ARBA00022722"/>
    </source>
</evidence>
<comment type="subcellular location">
    <subcellularLocation>
        <location evidence="1">Nucleus</location>
    </subcellularLocation>
</comment>
<evidence type="ECO:0000256" key="4">
    <source>
        <dbReference type="ARBA" id="ARBA00022801"/>
    </source>
</evidence>
<name>A0A820SGL2_9BILA</name>
<comment type="caution">
    <text evidence="6">The sequence shown here is derived from an EMBL/GenBank/DDBJ whole genome shotgun (WGS) entry which is preliminary data.</text>
</comment>
<proteinExistence type="inferred from homology"/>
<reference evidence="6" key="1">
    <citation type="submission" date="2021-02" db="EMBL/GenBank/DDBJ databases">
        <authorList>
            <person name="Nowell W R."/>
        </authorList>
    </citation>
    <scope>NUCLEOTIDE SEQUENCE</scope>
</reference>
<keyword evidence="5" id="KW-0539">Nucleus</keyword>
<dbReference type="InterPro" id="IPR012337">
    <property type="entry name" value="RNaseH-like_sf"/>
</dbReference>
<evidence type="ECO:0000313" key="6">
    <source>
        <dbReference type="EMBL" id="CAF4453720.1"/>
    </source>
</evidence>
<dbReference type="AlphaFoldDB" id="A0A820SGL2"/>
<evidence type="ECO:0000313" key="7">
    <source>
        <dbReference type="Proteomes" id="UP000663881"/>
    </source>
</evidence>
<keyword evidence="4" id="KW-0378">Hydrolase</keyword>
<dbReference type="EMBL" id="CAJOAY010035849">
    <property type="protein sequence ID" value="CAF4453720.1"/>
    <property type="molecule type" value="Genomic_DNA"/>
</dbReference>
<dbReference type="PANTHER" id="PTHR12801">
    <property type="entry name" value="RNA EXONUCLEASE REXO1 / RECO3 FAMILY MEMBER-RELATED"/>
    <property type="match status" value="1"/>
</dbReference>
<evidence type="ECO:0000256" key="1">
    <source>
        <dbReference type="ARBA" id="ARBA00004123"/>
    </source>
</evidence>
<accession>A0A820SGL2</accession>
<evidence type="ECO:0000256" key="5">
    <source>
        <dbReference type="ARBA" id="ARBA00023242"/>
    </source>
</evidence>
<evidence type="ECO:0008006" key="8">
    <source>
        <dbReference type="Google" id="ProtNLM"/>
    </source>
</evidence>
<dbReference type="InterPro" id="IPR036397">
    <property type="entry name" value="RNaseH_sf"/>
</dbReference>
<dbReference type="Gene3D" id="3.30.420.10">
    <property type="entry name" value="Ribonuclease H-like superfamily/Ribonuclease H"/>
    <property type="match status" value="1"/>
</dbReference>
<protein>
    <recommendedName>
        <fullName evidence="8">Exonuclease domain-containing protein</fullName>
    </recommendedName>
</protein>
<dbReference type="GO" id="GO:0005634">
    <property type="term" value="C:nucleus"/>
    <property type="evidence" value="ECO:0007669"/>
    <property type="project" value="UniProtKB-SubCell"/>
</dbReference>
<dbReference type="InterPro" id="IPR047021">
    <property type="entry name" value="REXO1/3/4-like"/>
</dbReference>
<organism evidence="6 7">
    <name type="scientific">Adineta steineri</name>
    <dbReference type="NCBI Taxonomy" id="433720"/>
    <lineage>
        <taxon>Eukaryota</taxon>
        <taxon>Metazoa</taxon>
        <taxon>Spiralia</taxon>
        <taxon>Gnathifera</taxon>
        <taxon>Rotifera</taxon>
        <taxon>Eurotatoria</taxon>
        <taxon>Bdelloidea</taxon>
        <taxon>Adinetida</taxon>
        <taxon>Adinetidae</taxon>
        <taxon>Adineta</taxon>
    </lineage>
</organism>
<dbReference type="Proteomes" id="UP000663881">
    <property type="component" value="Unassembled WGS sequence"/>
</dbReference>
<sequence>SKTNSVGCGVSEYHVNESDDTQLLSGYVKTQPIRKQLNTDEGYGIFALDCEMCYTINGLELVRVSVINHKLQSIYETLVKPHRQVLDYNTRWSGITERQLQDCNVTLEDVQRHLLKLFNNKSILIGHS</sequence>